<dbReference type="NCBIfam" id="NF006734">
    <property type="entry name" value="PRK09266.1"/>
    <property type="match status" value="1"/>
</dbReference>
<proteinExistence type="inferred from homology"/>
<dbReference type="InterPro" id="IPR001544">
    <property type="entry name" value="Aminotrans_IV"/>
</dbReference>
<dbReference type="InterPro" id="IPR043131">
    <property type="entry name" value="BCAT-like_N"/>
</dbReference>
<dbReference type="Gene3D" id="3.20.10.10">
    <property type="entry name" value="D-amino Acid Aminotransferase, subunit A, domain 2"/>
    <property type="match status" value="1"/>
</dbReference>
<dbReference type="GO" id="GO:0008696">
    <property type="term" value="F:4-amino-4-deoxychorismate lyase activity"/>
    <property type="evidence" value="ECO:0007669"/>
    <property type="project" value="TreeGrafter"/>
</dbReference>
<gene>
    <name evidence="2" type="ORF">IQ63_39765</name>
</gene>
<comment type="similarity">
    <text evidence="1">Belongs to the class-IV pyridoxal-phosphate-dependent aminotransferase family.</text>
</comment>
<dbReference type="PATRIC" id="fig|42234.21.peg.8182"/>
<dbReference type="Pfam" id="PF01063">
    <property type="entry name" value="Aminotran_4"/>
    <property type="match status" value="1"/>
</dbReference>
<evidence type="ECO:0000313" key="2">
    <source>
        <dbReference type="EMBL" id="KND25853.1"/>
    </source>
</evidence>
<accession>A0A0L0JJP5</accession>
<reference evidence="3" key="1">
    <citation type="submission" date="2014-07" db="EMBL/GenBank/DDBJ databases">
        <title>Genome sequencing of plant-pathogenic Streptomyces species.</title>
        <authorList>
            <person name="Harrison J."/>
            <person name="Sapp M."/>
            <person name="Thwaites R."/>
            <person name="Studholme D.J."/>
        </authorList>
    </citation>
    <scope>NUCLEOTIDE SEQUENCE [LARGE SCALE GENOMIC DNA]</scope>
    <source>
        <strain evidence="3">NCPPB 4445</strain>
    </source>
</reference>
<dbReference type="SUPFAM" id="SSF56752">
    <property type="entry name" value="D-aminoacid aminotransferase-like PLP-dependent enzymes"/>
    <property type="match status" value="1"/>
</dbReference>
<sequence>MERVEVDGVEAGVEDLKLLARSSYAHFTSMQVRGGAVRGLDLHLRRLDESARDVFGTGVAAERVRSCLRHALDAGPDDMSVRVTVFAHGLDLVARGEAVEPQLAVTTSAPVEAGSEPMRLRTVPYERDLPHIKHAATFGLTHHRRLAALAGYDDALFTDRHGRISEASVWNVCFYDGERVVWPEAAVLPGITMQLLRRGLEAKGVPSEQREVRPADLTPALSAFLTNSISPALPVASVDGVRLAVDPDARSLLLDCYETNPWEPV</sequence>
<evidence type="ECO:0000313" key="3">
    <source>
        <dbReference type="Proteomes" id="UP000037151"/>
    </source>
</evidence>
<dbReference type="PANTHER" id="PTHR42743">
    <property type="entry name" value="AMINO-ACID AMINOTRANSFERASE"/>
    <property type="match status" value="1"/>
</dbReference>
<dbReference type="InterPro" id="IPR036038">
    <property type="entry name" value="Aminotransferase-like"/>
</dbReference>
<dbReference type="GO" id="GO:0005829">
    <property type="term" value="C:cytosol"/>
    <property type="evidence" value="ECO:0007669"/>
    <property type="project" value="TreeGrafter"/>
</dbReference>
<dbReference type="PANTHER" id="PTHR42743:SF2">
    <property type="entry name" value="AMINODEOXYCHORISMATE LYASE"/>
    <property type="match status" value="1"/>
</dbReference>
<protein>
    <recommendedName>
        <fullName evidence="4">Aminodeoxychorismate lyase</fullName>
    </recommendedName>
</protein>
<dbReference type="EMBL" id="JPPY01000217">
    <property type="protein sequence ID" value="KND25853.1"/>
    <property type="molecule type" value="Genomic_DNA"/>
</dbReference>
<dbReference type="InterPro" id="IPR043132">
    <property type="entry name" value="BCAT-like_C"/>
</dbReference>
<dbReference type="InterPro" id="IPR050571">
    <property type="entry name" value="Class-IV_PLP-Dep_Aminotrnsfr"/>
</dbReference>
<evidence type="ECO:0000256" key="1">
    <source>
        <dbReference type="ARBA" id="ARBA00009320"/>
    </source>
</evidence>
<dbReference type="Proteomes" id="UP000037151">
    <property type="component" value="Unassembled WGS sequence"/>
</dbReference>
<evidence type="ECO:0008006" key="4">
    <source>
        <dbReference type="Google" id="ProtNLM"/>
    </source>
</evidence>
<organism evidence="2 3">
    <name type="scientific">Streptomyces acidiscabies</name>
    <dbReference type="NCBI Taxonomy" id="42234"/>
    <lineage>
        <taxon>Bacteria</taxon>
        <taxon>Bacillati</taxon>
        <taxon>Actinomycetota</taxon>
        <taxon>Actinomycetes</taxon>
        <taxon>Kitasatosporales</taxon>
        <taxon>Streptomycetaceae</taxon>
        <taxon>Streptomyces</taxon>
    </lineage>
</organism>
<dbReference type="AlphaFoldDB" id="A0A0L0JJP5"/>
<dbReference type="Gene3D" id="3.30.470.10">
    <property type="match status" value="1"/>
</dbReference>
<comment type="caution">
    <text evidence="2">The sequence shown here is derived from an EMBL/GenBank/DDBJ whole genome shotgun (WGS) entry which is preliminary data.</text>
</comment>
<name>A0A0L0JJP5_9ACTN</name>
<dbReference type="GO" id="GO:0008153">
    <property type="term" value="P:4-aminobenzoate biosynthetic process"/>
    <property type="evidence" value="ECO:0007669"/>
    <property type="project" value="TreeGrafter"/>
</dbReference>